<evidence type="ECO:0000313" key="3">
    <source>
        <dbReference type="Proteomes" id="UP000054516"/>
    </source>
</evidence>
<gene>
    <name evidence="2" type="ORF">SAMD00023353_0101780</name>
</gene>
<dbReference type="AlphaFoldDB" id="A0A1S7UIC6"/>
<sequence length="125" mass="13328">MKFTHALVALVATVAQAKPLEMAAQYEEAGQLAKRADASFTVFTNDDCTGTSNTYSISGDGAKGNFPGARRGIRLSGIGNGFHITLYSAVNQGGIKDPRLNEGNINQCWHAGTNAWLSYGLFNDN</sequence>
<reference evidence="2" key="1">
    <citation type="submission" date="2016-03" db="EMBL/GenBank/DDBJ databases">
        <title>Draft genome sequence of Rosellinia necatrix.</title>
        <authorList>
            <person name="Kanematsu S."/>
        </authorList>
    </citation>
    <scope>NUCLEOTIDE SEQUENCE [LARGE SCALE GENOMIC DNA]</scope>
    <source>
        <strain evidence="2">W97</strain>
    </source>
</reference>
<keyword evidence="1" id="KW-0732">Signal</keyword>
<dbReference type="OrthoDB" id="3533794at2759"/>
<feature type="chain" id="PRO_5012684392" evidence="1">
    <location>
        <begin position="18"/>
        <end position="125"/>
    </location>
</feature>
<keyword evidence="3" id="KW-1185">Reference proteome</keyword>
<name>A0A1S7UIC6_ROSNE</name>
<proteinExistence type="predicted"/>
<evidence type="ECO:0000256" key="1">
    <source>
        <dbReference type="SAM" id="SignalP"/>
    </source>
</evidence>
<feature type="signal peptide" evidence="1">
    <location>
        <begin position="1"/>
        <end position="17"/>
    </location>
</feature>
<dbReference type="OMA" id="NFGATQH"/>
<protein>
    <submittedName>
        <fullName evidence="2">Uncharacterized protein</fullName>
    </submittedName>
</protein>
<accession>A0A1S7UIC6</accession>
<dbReference type="Proteomes" id="UP000054516">
    <property type="component" value="Unassembled WGS sequence"/>
</dbReference>
<evidence type="ECO:0000313" key="2">
    <source>
        <dbReference type="EMBL" id="GAP82646.1"/>
    </source>
</evidence>
<organism evidence="2">
    <name type="scientific">Rosellinia necatrix</name>
    <name type="common">White root-rot fungus</name>
    <dbReference type="NCBI Taxonomy" id="77044"/>
    <lineage>
        <taxon>Eukaryota</taxon>
        <taxon>Fungi</taxon>
        <taxon>Dikarya</taxon>
        <taxon>Ascomycota</taxon>
        <taxon>Pezizomycotina</taxon>
        <taxon>Sordariomycetes</taxon>
        <taxon>Xylariomycetidae</taxon>
        <taxon>Xylariales</taxon>
        <taxon>Xylariaceae</taxon>
        <taxon>Rosellinia</taxon>
    </lineage>
</organism>
<dbReference type="EMBL" id="DF977446">
    <property type="protein sequence ID" value="GAP82646.1"/>
    <property type="molecule type" value="Genomic_DNA"/>
</dbReference>